<gene>
    <name evidence="3" type="primary">mahj_10</name>
    <name evidence="3" type="ORF">Bhyg_01276</name>
</gene>
<comment type="subcellular location">
    <subcellularLocation>
        <location evidence="1">Nucleus</location>
    </subcellularLocation>
</comment>
<proteinExistence type="predicted"/>
<dbReference type="Gene3D" id="2.130.10.10">
    <property type="entry name" value="YVTN repeat-like/Quinoprotein amine dehydrogenase"/>
    <property type="match status" value="1"/>
</dbReference>
<dbReference type="SUPFAM" id="SSF50978">
    <property type="entry name" value="WD40 repeat-like"/>
    <property type="match status" value="1"/>
</dbReference>
<evidence type="ECO:0000256" key="1">
    <source>
        <dbReference type="ARBA" id="ARBA00004123"/>
    </source>
</evidence>
<dbReference type="GO" id="GO:0080008">
    <property type="term" value="C:Cul4-RING E3 ubiquitin ligase complex"/>
    <property type="evidence" value="ECO:0007669"/>
    <property type="project" value="TreeGrafter"/>
</dbReference>
<dbReference type="Proteomes" id="UP001151699">
    <property type="component" value="Chromosome A"/>
</dbReference>
<dbReference type="AlphaFoldDB" id="A0A9Q0N948"/>
<evidence type="ECO:0000313" key="3">
    <source>
        <dbReference type="EMBL" id="KAJ6646067.1"/>
    </source>
</evidence>
<organism evidence="3 4">
    <name type="scientific">Pseudolycoriella hygida</name>
    <dbReference type="NCBI Taxonomy" id="35572"/>
    <lineage>
        <taxon>Eukaryota</taxon>
        <taxon>Metazoa</taxon>
        <taxon>Ecdysozoa</taxon>
        <taxon>Arthropoda</taxon>
        <taxon>Hexapoda</taxon>
        <taxon>Insecta</taxon>
        <taxon>Pterygota</taxon>
        <taxon>Neoptera</taxon>
        <taxon>Endopterygota</taxon>
        <taxon>Diptera</taxon>
        <taxon>Nematocera</taxon>
        <taxon>Sciaroidea</taxon>
        <taxon>Sciaridae</taxon>
        <taxon>Pseudolycoriella</taxon>
    </lineage>
</organism>
<accession>A0A9Q0N948</accession>
<sequence>MSNGVLFDVRSGRELHQFDLSHQTFSGVFHPNGWEIVTRSRVWDIRTFRLLGTVPELRWPTFSVQNVIYVISCIKHGLAQRFRRSRDRAEFETFQVLNSSDYSSIITVNVGRRIYDLKVNKHGMQIALVENSVLCGQRFDSILRIYDVGRYD</sequence>
<dbReference type="OrthoDB" id="8056091at2759"/>
<dbReference type="GO" id="GO:0016567">
    <property type="term" value="P:protein ubiquitination"/>
    <property type="evidence" value="ECO:0007669"/>
    <property type="project" value="InterPro"/>
</dbReference>
<dbReference type="EMBL" id="WJQU01000001">
    <property type="protein sequence ID" value="KAJ6646067.1"/>
    <property type="molecule type" value="Genomic_DNA"/>
</dbReference>
<dbReference type="InterPro" id="IPR015943">
    <property type="entry name" value="WD40/YVTN_repeat-like_dom_sf"/>
</dbReference>
<dbReference type="InterPro" id="IPR036322">
    <property type="entry name" value="WD40_repeat_dom_sf"/>
</dbReference>
<dbReference type="PANTHER" id="PTHR13129:SF4">
    <property type="entry name" value="DDB1- AND CUL4-ASSOCIATED FACTOR 1"/>
    <property type="match status" value="1"/>
</dbReference>
<comment type="caution">
    <text evidence="3">The sequence shown here is derived from an EMBL/GenBank/DDBJ whole genome shotgun (WGS) entry which is preliminary data.</text>
</comment>
<protein>
    <submittedName>
        <fullName evidence="3">Protein mahjong</fullName>
    </submittedName>
</protein>
<dbReference type="GO" id="GO:0005634">
    <property type="term" value="C:nucleus"/>
    <property type="evidence" value="ECO:0007669"/>
    <property type="project" value="UniProtKB-SubCell"/>
</dbReference>
<reference evidence="3" key="1">
    <citation type="submission" date="2022-07" db="EMBL/GenBank/DDBJ databases">
        <authorList>
            <person name="Trinca V."/>
            <person name="Uliana J.V.C."/>
            <person name="Torres T.T."/>
            <person name="Ward R.J."/>
            <person name="Monesi N."/>
        </authorList>
    </citation>
    <scope>NUCLEOTIDE SEQUENCE</scope>
    <source>
        <strain evidence="3">HSMRA1968</strain>
        <tissue evidence="3">Whole embryos</tissue>
    </source>
</reference>
<evidence type="ECO:0000313" key="4">
    <source>
        <dbReference type="Proteomes" id="UP001151699"/>
    </source>
</evidence>
<evidence type="ECO:0000256" key="2">
    <source>
        <dbReference type="ARBA" id="ARBA00023242"/>
    </source>
</evidence>
<dbReference type="InterPro" id="IPR033270">
    <property type="entry name" value="VPRBP/DCAF1"/>
</dbReference>
<dbReference type="PANTHER" id="PTHR13129">
    <property type="entry name" value="VPRBP PROTEIN-RELATED"/>
    <property type="match status" value="1"/>
</dbReference>
<keyword evidence="2" id="KW-0539">Nucleus</keyword>
<name>A0A9Q0N948_9DIPT</name>
<keyword evidence="4" id="KW-1185">Reference proteome</keyword>